<evidence type="ECO:0000313" key="1">
    <source>
        <dbReference type="EMBL" id="GFT03116.1"/>
    </source>
</evidence>
<dbReference type="EMBL" id="BMAW01102198">
    <property type="protein sequence ID" value="GFT03116.1"/>
    <property type="molecule type" value="Genomic_DNA"/>
</dbReference>
<keyword evidence="2" id="KW-1185">Reference proteome</keyword>
<accession>A0A8X6NAP4</accession>
<protein>
    <submittedName>
        <fullName evidence="1">Uncharacterized protein</fullName>
    </submittedName>
</protein>
<proteinExistence type="predicted"/>
<comment type="caution">
    <text evidence="1">The sequence shown here is derived from an EMBL/GenBank/DDBJ whole genome shotgun (WGS) entry which is preliminary data.</text>
</comment>
<sequence>MTTRLPRPPGASVIDQFMALKKEELLLRGGVDVSILVDNNLWYQRLDSLNSFNSKVNLNVCDKYYSSEIKSKDLICLAAKTSD</sequence>
<dbReference type="Proteomes" id="UP000887013">
    <property type="component" value="Unassembled WGS sequence"/>
</dbReference>
<gene>
    <name evidence="1" type="ORF">NPIL_305211</name>
</gene>
<reference evidence="1" key="1">
    <citation type="submission" date="2020-08" db="EMBL/GenBank/DDBJ databases">
        <title>Multicomponent nature underlies the extraordinary mechanical properties of spider dragline silk.</title>
        <authorList>
            <person name="Kono N."/>
            <person name="Nakamura H."/>
            <person name="Mori M."/>
            <person name="Yoshida Y."/>
            <person name="Ohtoshi R."/>
            <person name="Malay A.D."/>
            <person name="Moran D.A.P."/>
            <person name="Tomita M."/>
            <person name="Numata K."/>
            <person name="Arakawa K."/>
        </authorList>
    </citation>
    <scope>NUCLEOTIDE SEQUENCE</scope>
</reference>
<name>A0A8X6NAP4_NEPPI</name>
<dbReference type="AlphaFoldDB" id="A0A8X6NAP4"/>
<organism evidence="1 2">
    <name type="scientific">Nephila pilipes</name>
    <name type="common">Giant wood spider</name>
    <name type="synonym">Nephila maculata</name>
    <dbReference type="NCBI Taxonomy" id="299642"/>
    <lineage>
        <taxon>Eukaryota</taxon>
        <taxon>Metazoa</taxon>
        <taxon>Ecdysozoa</taxon>
        <taxon>Arthropoda</taxon>
        <taxon>Chelicerata</taxon>
        <taxon>Arachnida</taxon>
        <taxon>Araneae</taxon>
        <taxon>Araneomorphae</taxon>
        <taxon>Entelegynae</taxon>
        <taxon>Araneoidea</taxon>
        <taxon>Nephilidae</taxon>
        <taxon>Nephila</taxon>
    </lineage>
</organism>
<evidence type="ECO:0000313" key="2">
    <source>
        <dbReference type="Proteomes" id="UP000887013"/>
    </source>
</evidence>